<protein>
    <recommendedName>
        <fullName evidence="4">Ornithine decarboxylase antizyme</fullName>
    </recommendedName>
</protein>
<evidence type="ECO:0000313" key="6">
    <source>
        <dbReference type="EMBL" id="ORY93935.1"/>
    </source>
</evidence>
<gene>
    <name evidence="6" type="ORF">BCR43DRAFT_495581</name>
</gene>
<evidence type="ECO:0000313" key="7">
    <source>
        <dbReference type="Proteomes" id="UP000242180"/>
    </source>
</evidence>
<dbReference type="OrthoDB" id="5959761at2759"/>
<dbReference type="InterPro" id="IPR016181">
    <property type="entry name" value="Acyl_CoA_acyltransferase"/>
</dbReference>
<name>A0A1X2H630_SYNRA</name>
<comment type="function">
    <text evidence="1">Ornithine decarboxylase (ODC) antizyme protein that negatively regulates ODC activity and intracellular polyamine biosynthesis in response to increased intracellular polyamine levels. Binds to ODC monomers, inhibiting the assembly of the functional ODC homodimer, and targets the monomers for ubiquitin-independent proteolytic destruction by the 26S proteasome.</text>
</comment>
<comment type="similarity">
    <text evidence="2">Belongs to the ODC antizyme family.</text>
</comment>
<proteinExistence type="inferred from homology"/>
<dbReference type="AlphaFoldDB" id="A0A1X2H630"/>
<keyword evidence="7" id="KW-1185">Reference proteome</keyword>
<sequence>MIIASPAKKELAIQLQVLQPPAQPVSSTQNTKNASSTFSFAHEYNRQHQDIVTFTKRDKARNNDWVSQVFGSVDVEELMVISTPALASPCQAFISDSTVFLSAPVILQDGCFQSCITHLLELAEEKTGCENLVVVIDRRNLDTEFKNLLRAYMYLGFQMVNPSVYGQEPGFALLGYEL</sequence>
<keyword evidence="5" id="KW-0688">Ribosomal frameshifting</keyword>
<comment type="subunit">
    <text evidence="3">Interacts with ODC and thereby sterically blocks ODC homodimerization.</text>
</comment>
<dbReference type="Proteomes" id="UP000242180">
    <property type="component" value="Unassembled WGS sequence"/>
</dbReference>
<dbReference type="GO" id="GO:0045732">
    <property type="term" value="P:positive regulation of protein catabolic process"/>
    <property type="evidence" value="ECO:0007669"/>
    <property type="project" value="TreeGrafter"/>
</dbReference>
<dbReference type="GO" id="GO:0075523">
    <property type="term" value="P:viral translational frameshifting"/>
    <property type="evidence" value="ECO:0007669"/>
    <property type="project" value="UniProtKB-KW"/>
</dbReference>
<comment type="caution">
    <text evidence="6">The sequence shown here is derived from an EMBL/GenBank/DDBJ whole genome shotgun (WGS) entry which is preliminary data.</text>
</comment>
<evidence type="ECO:0000256" key="5">
    <source>
        <dbReference type="ARBA" id="ARBA00022758"/>
    </source>
</evidence>
<evidence type="ECO:0000256" key="1">
    <source>
        <dbReference type="ARBA" id="ARBA00002307"/>
    </source>
</evidence>
<dbReference type="InParanoid" id="A0A1X2H630"/>
<organism evidence="6 7">
    <name type="scientific">Syncephalastrum racemosum</name>
    <name type="common">Filamentous fungus</name>
    <dbReference type="NCBI Taxonomy" id="13706"/>
    <lineage>
        <taxon>Eukaryota</taxon>
        <taxon>Fungi</taxon>
        <taxon>Fungi incertae sedis</taxon>
        <taxon>Mucoromycota</taxon>
        <taxon>Mucoromycotina</taxon>
        <taxon>Mucoromycetes</taxon>
        <taxon>Mucorales</taxon>
        <taxon>Syncephalastraceae</taxon>
        <taxon>Syncephalastrum</taxon>
    </lineage>
</organism>
<dbReference type="OMA" id="CITHLLE"/>
<dbReference type="Pfam" id="PF02100">
    <property type="entry name" value="ODC_AZ"/>
    <property type="match status" value="1"/>
</dbReference>
<evidence type="ECO:0000256" key="4">
    <source>
        <dbReference type="ARBA" id="ARBA00017712"/>
    </source>
</evidence>
<dbReference type="Gene3D" id="3.40.630.60">
    <property type="match status" value="1"/>
</dbReference>
<reference evidence="6 7" key="1">
    <citation type="submission" date="2016-07" db="EMBL/GenBank/DDBJ databases">
        <title>Pervasive Adenine N6-methylation of Active Genes in Fungi.</title>
        <authorList>
            <consortium name="DOE Joint Genome Institute"/>
            <person name="Mondo S.J."/>
            <person name="Dannebaum R.O."/>
            <person name="Kuo R.C."/>
            <person name="Labutti K."/>
            <person name="Haridas S."/>
            <person name="Kuo A."/>
            <person name="Salamov A."/>
            <person name="Ahrendt S.R."/>
            <person name="Lipzen A."/>
            <person name="Sullivan W."/>
            <person name="Andreopoulos W.B."/>
            <person name="Clum A."/>
            <person name="Lindquist E."/>
            <person name="Daum C."/>
            <person name="Ramamoorthy G.K."/>
            <person name="Gryganskyi A."/>
            <person name="Culley D."/>
            <person name="Magnuson J.K."/>
            <person name="James T.Y."/>
            <person name="O'Malley M.A."/>
            <person name="Stajich J.E."/>
            <person name="Spatafora J.W."/>
            <person name="Visel A."/>
            <person name="Grigoriev I.V."/>
        </authorList>
    </citation>
    <scope>NUCLEOTIDE SEQUENCE [LARGE SCALE GENOMIC DNA]</scope>
    <source>
        <strain evidence="6 7">NRRL 2496</strain>
    </source>
</reference>
<dbReference type="GO" id="GO:0005737">
    <property type="term" value="C:cytoplasm"/>
    <property type="evidence" value="ECO:0007669"/>
    <property type="project" value="TreeGrafter"/>
</dbReference>
<dbReference type="InterPro" id="IPR002993">
    <property type="entry name" value="ODC_AZ"/>
</dbReference>
<dbReference type="PANTHER" id="PTHR10279:SF10">
    <property type="entry name" value="ORNITHINE DECARBOXYLASE ANTIZYME"/>
    <property type="match status" value="1"/>
</dbReference>
<dbReference type="GO" id="GO:0008073">
    <property type="term" value="F:ornithine decarboxylase inhibitor activity"/>
    <property type="evidence" value="ECO:0007669"/>
    <property type="project" value="InterPro"/>
</dbReference>
<evidence type="ECO:0000256" key="3">
    <source>
        <dbReference type="ARBA" id="ARBA00011486"/>
    </source>
</evidence>
<evidence type="ECO:0000256" key="2">
    <source>
        <dbReference type="ARBA" id="ARBA00008796"/>
    </source>
</evidence>
<dbReference type="PANTHER" id="PTHR10279">
    <property type="entry name" value="ORNITHINE DECARBOXYLASE ANTIZYME"/>
    <property type="match status" value="1"/>
</dbReference>
<dbReference type="InterPro" id="IPR038581">
    <property type="entry name" value="ODC_AZ_sf"/>
</dbReference>
<dbReference type="GO" id="GO:0005634">
    <property type="term" value="C:nucleus"/>
    <property type="evidence" value="ECO:0007669"/>
    <property type="project" value="TreeGrafter"/>
</dbReference>
<dbReference type="SUPFAM" id="SSF55729">
    <property type="entry name" value="Acyl-CoA N-acyltransferases (Nat)"/>
    <property type="match status" value="1"/>
</dbReference>
<accession>A0A1X2H630</accession>
<dbReference type="EMBL" id="MCGN01000008">
    <property type="protein sequence ID" value="ORY93935.1"/>
    <property type="molecule type" value="Genomic_DNA"/>
</dbReference>